<keyword evidence="3" id="KW-1185">Reference proteome</keyword>
<dbReference type="STRING" id="1210089.GCA_001613165_00121"/>
<dbReference type="EMBL" id="QQAZ01000003">
    <property type="protein sequence ID" value="RDI53321.1"/>
    <property type="molecule type" value="Genomic_DNA"/>
</dbReference>
<dbReference type="RefSeq" id="WP_068012525.1">
    <property type="nucleotide sequence ID" value="NZ_QQAZ01000003.1"/>
</dbReference>
<evidence type="ECO:0000259" key="1">
    <source>
        <dbReference type="Pfam" id="PF01935"/>
    </source>
</evidence>
<evidence type="ECO:0000313" key="3">
    <source>
        <dbReference type="Proteomes" id="UP000255355"/>
    </source>
</evidence>
<dbReference type="InterPro" id="IPR008571">
    <property type="entry name" value="HerA-like"/>
</dbReference>
<dbReference type="InterPro" id="IPR027417">
    <property type="entry name" value="P-loop_NTPase"/>
</dbReference>
<proteinExistence type="predicted"/>
<dbReference type="SUPFAM" id="SSF52540">
    <property type="entry name" value="P-loop containing nucleoside triphosphate hydrolases"/>
    <property type="match status" value="1"/>
</dbReference>
<dbReference type="AlphaFoldDB" id="A0A370H9J4"/>
<dbReference type="Pfam" id="PF01935">
    <property type="entry name" value="DUF87"/>
    <property type="match status" value="1"/>
</dbReference>
<name>A0A370H9J4_9NOCA</name>
<reference evidence="2 3" key="1">
    <citation type="submission" date="2018-07" db="EMBL/GenBank/DDBJ databases">
        <title>Genomic Encyclopedia of Type Strains, Phase IV (KMG-IV): sequencing the most valuable type-strain genomes for metagenomic binning, comparative biology and taxonomic classification.</title>
        <authorList>
            <person name="Goeker M."/>
        </authorList>
    </citation>
    <scope>NUCLEOTIDE SEQUENCE [LARGE SCALE GENOMIC DNA]</scope>
    <source>
        <strain evidence="2 3">DSM 44952</strain>
    </source>
</reference>
<dbReference type="Gene3D" id="3.40.50.300">
    <property type="entry name" value="P-loop containing nucleotide triphosphate hydrolases"/>
    <property type="match status" value="2"/>
</dbReference>
<protein>
    <submittedName>
        <fullName evidence="2">Uncharacterized protein DUF87</fullName>
    </submittedName>
</protein>
<dbReference type="InterPro" id="IPR002789">
    <property type="entry name" value="HerA_central"/>
</dbReference>
<dbReference type="PANTHER" id="PTHR42957:SF1">
    <property type="entry name" value="HELICASE MJ1565-RELATED"/>
    <property type="match status" value="1"/>
</dbReference>
<accession>A0A370H9J4</accession>
<gene>
    <name evidence="2" type="ORF">DFR68_103710</name>
</gene>
<dbReference type="PANTHER" id="PTHR42957">
    <property type="entry name" value="HELICASE MJ1565-RELATED"/>
    <property type="match status" value="1"/>
</dbReference>
<dbReference type="Proteomes" id="UP000255355">
    <property type="component" value="Unassembled WGS sequence"/>
</dbReference>
<organism evidence="2 3">
    <name type="scientific">Nocardia mexicana</name>
    <dbReference type="NCBI Taxonomy" id="279262"/>
    <lineage>
        <taxon>Bacteria</taxon>
        <taxon>Bacillati</taxon>
        <taxon>Actinomycetota</taxon>
        <taxon>Actinomycetes</taxon>
        <taxon>Mycobacteriales</taxon>
        <taxon>Nocardiaceae</taxon>
        <taxon>Nocardia</taxon>
    </lineage>
</organism>
<evidence type="ECO:0000313" key="2">
    <source>
        <dbReference type="EMBL" id="RDI53321.1"/>
    </source>
</evidence>
<comment type="caution">
    <text evidence="2">The sequence shown here is derived from an EMBL/GenBank/DDBJ whole genome shotgun (WGS) entry which is preliminary data.</text>
</comment>
<sequence length="679" mass="76283">MQPDDFFARLDYQETPLAALTEFLDAEERFEHAQQVDKMRFVGYVLELGYDTATIITSDPYKVAVGGIPRGSFLILAAHNLKGLPPHFTLLRVSETAPTPLSMQVQQTYFELHKKSMPELDVWTQSELQWGALKCAVLGMFYPDKTDRTKVAFSGDVNTVVSAHRYRVYAPNEALLDLIVNGLVQRQAGKPLSIGELRPTENELAAILDSDAGKSVSTTVKVSVQDFKGARTAMFGKTRLGKSNVVKLLVQAIIDSTKSDRSVGQLIFDINGEYANDNEWENSKSIRSANEEVSEVYALTQRESTPSKPLRLNFYEQPASALDILGSLLSKDNKKSDYIEGFASVALPSVEEVQNDNDPSSHTRGMRRIQAFWAILHVAGYPADEGRMAKLRKTDDGKWFTIRSSASVLDPAFSQDARKAAYGTDDPPSKPQTLDQLVEEYRAIIDFYRLELKDDDKRKKAHEELSRKFSADDRALFDFLVPRRSSSTGATLLNRYRKYHHPHASDFEREVLESLDAGKTVILDLGNATDQIREFFADSLSRAIFRHQEDKFTAADLGQHYVQLYFEEAHNLFPAKADLKAVYARFAKEGAKFHIGMTYSTQSPSTIYGELLSQTENFFVGHLSSSDETRALGRLQRAFVGVEEEIMRSRTPGFMRMLTQSHRFVVPVQAKLFEAGGGR</sequence>
<feature type="domain" description="Helicase HerA central" evidence="1">
    <location>
        <begin position="217"/>
        <end position="315"/>
    </location>
</feature>